<feature type="transmembrane region" description="Helical" evidence="8">
    <location>
        <begin position="7"/>
        <end position="25"/>
    </location>
</feature>
<dbReference type="PRINTS" id="PR00783">
    <property type="entry name" value="MINTRINSICP"/>
</dbReference>
<gene>
    <name evidence="9" type="ORF">AFM12_06085</name>
</gene>
<dbReference type="PROSITE" id="PS00221">
    <property type="entry name" value="MIP"/>
    <property type="match status" value="1"/>
</dbReference>
<evidence type="ECO:0000313" key="9">
    <source>
        <dbReference type="EMBL" id="KPM48228.1"/>
    </source>
</evidence>
<evidence type="ECO:0000313" key="10">
    <source>
        <dbReference type="Proteomes" id="UP000050454"/>
    </source>
</evidence>
<protein>
    <submittedName>
        <fullName evidence="9">Glycerol transporter</fullName>
    </submittedName>
</protein>
<dbReference type="EMBL" id="LGTQ01000006">
    <property type="protein sequence ID" value="KPM48228.1"/>
    <property type="molecule type" value="Genomic_DNA"/>
</dbReference>
<evidence type="ECO:0000256" key="6">
    <source>
        <dbReference type="ARBA" id="ARBA00023136"/>
    </source>
</evidence>
<dbReference type="InterPro" id="IPR050363">
    <property type="entry name" value="MIP/Aquaporin"/>
</dbReference>
<name>A0A0N8H9T0_9BACT</name>
<dbReference type="Gene3D" id="1.20.1080.10">
    <property type="entry name" value="Glycerol uptake facilitator protein"/>
    <property type="match status" value="1"/>
</dbReference>
<comment type="similarity">
    <text evidence="2 7">Belongs to the MIP/aquaporin (TC 1.A.8) family.</text>
</comment>
<keyword evidence="10" id="KW-1185">Reference proteome</keyword>
<evidence type="ECO:0000256" key="5">
    <source>
        <dbReference type="ARBA" id="ARBA00022989"/>
    </source>
</evidence>
<feature type="transmembrane region" description="Helical" evidence="8">
    <location>
        <begin position="137"/>
        <end position="158"/>
    </location>
</feature>
<sequence length="237" mass="24475">METTNFIGELVGTFMLILLGGGVNANTSLSKTYGNSSGWIVTATGWGFAVAMAVFVAQKFGSDGAHLNPAVTIGLAVHAGDFTNAGSFILAQFIGAFLGATTVWLMYFPHWAATEDQGTKLGVFCTGPAIKNTPANIVSEVIGTFALIVGVMAIYAEASSGLKPFLVGVLVWSIGLSLGGTTGYAINPARDLGPRIAHAVWPIAGKGGNNWGYAWIPVVGPILGSIIAGFFMLAFGL</sequence>
<dbReference type="OrthoDB" id="9807293at2"/>
<evidence type="ECO:0000256" key="1">
    <source>
        <dbReference type="ARBA" id="ARBA00004141"/>
    </source>
</evidence>
<dbReference type="PATRIC" id="fig|1605367.3.peg.2580"/>
<evidence type="ECO:0000256" key="3">
    <source>
        <dbReference type="ARBA" id="ARBA00022448"/>
    </source>
</evidence>
<dbReference type="GO" id="GO:0015254">
    <property type="term" value="F:glycerol channel activity"/>
    <property type="evidence" value="ECO:0007669"/>
    <property type="project" value="TreeGrafter"/>
</dbReference>
<keyword evidence="6 8" id="KW-0472">Membrane</keyword>
<evidence type="ECO:0000256" key="2">
    <source>
        <dbReference type="ARBA" id="ARBA00006175"/>
    </source>
</evidence>
<dbReference type="GO" id="GO:0005886">
    <property type="term" value="C:plasma membrane"/>
    <property type="evidence" value="ECO:0007669"/>
    <property type="project" value="TreeGrafter"/>
</dbReference>
<dbReference type="InterPro" id="IPR023271">
    <property type="entry name" value="Aquaporin-like"/>
</dbReference>
<organism evidence="9 10">
    <name type="scientific">Jiulongibacter sediminis</name>
    <dbReference type="NCBI Taxonomy" id="1605367"/>
    <lineage>
        <taxon>Bacteria</taxon>
        <taxon>Pseudomonadati</taxon>
        <taxon>Bacteroidota</taxon>
        <taxon>Cytophagia</taxon>
        <taxon>Cytophagales</taxon>
        <taxon>Leadbetterellaceae</taxon>
        <taxon>Jiulongibacter</taxon>
    </lineage>
</organism>
<feature type="transmembrane region" description="Helical" evidence="8">
    <location>
        <begin position="165"/>
        <end position="186"/>
    </location>
</feature>
<keyword evidence="4 7" id="KW-0812">Transmembrane</keyword>
<dbReference type="STRING" id="1605367.AFM12_06085"/>
<dbReference type="SUPFAM" id="SSF81338">
    <property type="entry name" value="Aquaporin-like"/>
    <property type="match status" value="1"/>
</dbReference>
<comment type="subcellular location">
    <subcellularLocation>
        <location evidence="1">Membrane</location>
        <topology evidence="1">Multi-pass membrane protein</topology>
    </subcellularLocation>
</comment>
<dbReference type="AlphaFoldDB" id="A0A0N8H9T0"/>
<dbReference type="InterPro" id="IPR022357">
    <property type="entry name" value="MIP_CS"/>
</dbReference>
<comment type="caution">
    <text evidence="9">The sequence shown here is derived from an EMBL/GenBank/DDBJ whole genome shotgun (WGS) entry which is preliminary data.</text>
</comment>
<feature type="transmembrane region" description="Helical" evidence="8">
    <location>
        <begin position="88"/>
        <end position="107"/>
    </location>
</feature>
<dbReference type="PANTHER" id="PTHR43829">
    <property type="entry name" value="AQUAPORIN OR AQUAGLYCEROPORIN RELATED"/>
    <property type="match status" value="1"/>
</dbReference>
<keyword evidence="3 7" id="KW-0813">Transport</keyword>
<proteinExistence type="inferred from homology"/>
<dbReference type="InterPro" id="IPR000425">
    <property type="entry name" value="MIP"/>
</dbReference>
<dbReference type="RefSeq" id="WP_055145331.1">
    <property type="nucleotide sequence ID" value="NZ_JXSZ01000006.1"/>
</dbReference>
<keyword evidence="5 8" id="KW-1133">Transmembrane helix</keyword>
<reference evidence="9 10" key="1">
    <citation type="submission" date="2015-07" db="EMBL/GenBank/DDBJ databases">
        <title>The draft genome sequence of Leadbetterella sp. JN14-9.</title>
        <authorList>
            <person name="Liu Y."/>
            <person name="Du J."/>
            <person name="Shao Z."/>
        </authorList>
    </citation>
    <scope>NUCLEOTIDE SEQUENCE [LARGE SCALE GENOMIC DNA]</scope>
    <source>
        <strain evidence="9 10">JN14-9</strain>
    </source>
</reference>
<evidence type="ECO:0000256" key="8">
    <source>
        <dbReference type="SAM" id="Phobius"/>
    </source>
</evidence>
<feature type="transmembrane region" description="Helical" evidence="8">
    <location>
        <begin position="214"/>
        <end position="235"/>
    </location>
</feature>
<evidence type="ECO:0000256" key="4">
    <source>
        <dbReference type="ARBA" id="ARBA00022692"/>
    </source>
</evidence>
<dbReference type="PANTHER" id="PTHR43829:SF9">
    <property type="entry name" value="AQUAPORIN-9"/>
    <property type="match status" value="1"/>
</dbReference>
<accession>A0A0N8H9T0</accession>
<evidence type="ECO:0000256" key="7">
    <source>
        <dbReference type="RuleBase" id="RU000477"/>
    </source>
</evidence>
<dbReference type="Proteomes" id="UP000050454">
    <property type="component" value="Unassembled WGS sequence"/>
</dbReference>
<dbReference type="Pfam" id="PF00230">
    <property type="entry name" value="MIP"/>
    <property type="match status" value="1"/>
</dbReference>
<feature type="transmembrane region" description="Helical" evidence="8">
    <location>
        <begin position="37"/>
        <end position="57"/>
    </location>
</feature>